<gene>
    <name evidence="2" type="ordered locus">EUBELI_00857</name>
</gene>
<dbReference type="HOGENOM" id="CLU_2600816_0_0_9"/>
<dbReference type="KEGG" id="eel:EUBELI_00857"/>
<evidence type="ECO:0000313" key="3">
    <source>
        <dbReference type="Proteomes" id="UP000001476"/>
    </source>
</evidence>
<proteinExistence type="predicted"/>
<dbReference type="STRING" id="515620.EUBELI_00857"/>
<name>C4Z5K6_LACE2</name>
<reference evidence="2 3" key="1">
    <citation type="journal article" date="2009" name="Proc. Natl. Acad. Sci. U.S.A.">
        <title>Characterizing a model human gut microbiota composed of members of its two dominant bacterial phyla.</title>
        <authorList>
            <person name="Mahowald M.A."/>
            <person name="Rey F.E."/>
            <person name="Seedorf H."/>
            <person name="Turnbaugh P.J."/>
            <person name="Fulton R.S."/>
            <person name="Wollam A."/>
            <person name="Shah N."/>
            <person name="Wang C."/>
            <person name="Magrini V."/>
            <person name="Wilson R.K."/>
            <person name="Cantarel B.L."/>
            <person name="Coutinho P.M."/>
            <person name="Henrissat B."/>
            <person name="Crock L.W."/>
            <person name="Russell A."/>
            <person name="Verberkmoes N.C."/>
            <person name="Hettich R.L."/>
            <person name="Gordon J.I."/>
        </authorList>
    </citation>
    <scope>NUCLEOTIDE SEQUENCE [LARGE SCALE GENOMIC DNA]</scope>
    <source>
        <strain evidence="3">ATCC 27750 / DSM 3376 / VPI C15-48 / C15-B4</strain>
    </source>
</reference>
<keyword evidence="3" id="KW-1185">Reference proteome</keyword>
<feature type="compositionally biased region" description="Polar residues" evidence="1">
    <location>
        <begin position="57"/>
        <end position="72"/>
    </location>
</feature>
<dbReference type="Proteomes" id="UP000001476">
    <property type="component" value="Chromosome"/>
</dbReference>
<accession>C4Z5K6</accession>
<evidence type="ECO:0000313" key="2">
    <source>
        <dbReference type="EMBL" id="ACR71865.1"/>
    </source>
</evidence>
<protein>
    <submittedName>
        <fullName evidence="2">Uncharacterized protein</fullName>
    </submittedName>
</protein>
<dbReference type="AlphaFoldDB" id="C4Z5K6"/>
<organism evidence="2 3">
    <name type="scientific">Lachnospira eligens (strain ATCC 27750 / DSM 3376 / VPI C15-48 / C15-B4)</name>
    <name type="common">Eubacterium eligens</name>
    <dbReference type="NCBI Taxonomy" id="515620"/>
    <lineage>
        <taxon>Bacteria</taxon>
        <taxon>Bacillati</taxon>
        <taxon>Bacillota</taxon>
        <taxon>Clostridia</taxon>
        <taxon>Lachnospirales</taxon>
        <taxon>Lachnospiraceae</taxon>
        <taxon>Lachnospira</taxon>
    </lineage>
</organism>
<evidence type="ECO:0000256" key="1">
    <source>
        <dbReference type="SAM" id="MobiDB-lite"/>
    </source>
</evidence>
<dbReference type="EMBL" id="CP001104">
    <property type="protein sequence ID" value="ACR71865.1"/>
    <property type="molecule type" value="Genomic_DNA"/>
</dbReference>
<feature type="region of interest" description="Disordered" evidence="1">
    <location>
        <begin position="48"/>
        <end position="79"/>
    </location>
</feature>
<sequence>MDIRAEGRHVEVQKRSQDIEDWTLKWREGTRKSKKRSRDVTYWMLELSEGTKKSKGKQTQEPSKQAASQACQSRLKVND</sequence>